<keyword evidence="3" id="KW-1185">Reference proteome</keyword>
<dbReference type="Proteomes" id="UP000186817">
    <property type="component" value="Unassembled WGS sequence"/>
</dbReference>
<dbReference type="OrthoDB" id="435943at2759"/>
<gene>
    <name evidence="2" type="ORF">AK812_SmicGene15139</name>
</gene>
<name>A0A1Q9E3R7_SYMMI</name>
<feature type="region of interest" description="Disordered" evidence="1">
    <location>
        <begin position="1"/>
        <end position="24"/>
    </location>
</feature>
<evidence type="ECO:0000313" key="3">
    <source>
        <dbReference type="Proteomes" id="UP000186817"/>
    </source>
</evidence>
<proteinExistence type="predicted"/>
<protein>
    <submittedName>
        <fullName evidence="2">Uncharacterized protein</fullName>
    </submittedName>
</protein>
<organism evidence="2 3">
    <name type="scientific">Symbiodinium microadriaticum</name>
    <name type="common">Dinoflagellate</name>
    <name type="synonym">Zooxanthella microadriatica</name>
    <dbReference type="NCBI Taxonomy" id="2951"/>
    <lineage>
        <taxon>Eukaryota</taxon>
        <taxon>Sar</taxon>
        <taxon>Alveolata</taxon>
        <taxon>Dinophyceae</taxon>
        <taxon>Suessiales</taxon>
        <taxon>Symbiodiniaceae</taxon>
        <taxon>Symbiodinium</taxon>
    </lineage>
</organism>
<dbReference type="EMBL" id="LSRX01000274">
    <property type="protein sequence ID" value="OLQ02067.1"/>
    <property type="molecule type" value="Genomic_DNA"/>
</dbReference>
<evidence type="ECO:0000313" key="2">
    <source>
        <dbReference type="EMBL" id="OLQ02067.1"/>
    </source>
</evidence>
<reference evidence="2 3" key="1">
    <citation type="submission" date="2016-02" db="EMBL/GenBank/DDBJ databases">
        <title>Genome analysis of coral dinoflagellate symbionts highlights evolutionary adaptations to a symbiotic lifestyle.</title>
        <authorList>
            <person name="Aranda M."/>
            <person name="Li Y."/>
            <person name="Liew Y.J."/>
            <person name="Baumgarten S."/>
            <person name="Simakov O."/>
            <person name="Wilson M."/>
            <person name="Piel J."/>
            <person name="Ashoor H."/>
            <person name="Bougouffa S."/>
            <person name="Bajic V.B."/>
            <person name="Ryu T."/>
            <person name="Ravasi T."/>
            <person name="Bayer T."/>
            <person name="Micklem G."/>
            <person name="Kim H."/>
            <person name="Bhak J."/>
            <person name="Lajeunesse T.C."/>
            <person name="Voolstra C.R."/>
        </authorList>
    </citation>
    <scope>NUCLEOTIDE SEQUENCE [LARGE SCALE GENOMIC DNA]</scope>
    <source>
        <strain evidence="2 3">CCMP2467</strain>
    </source>
</reference>
<evidence type="ECO:0000256" key="1">
    <source>
        <dbReference type="SAM" id="MobiDB-lite"/>
    </source>
</evidence>
<dbReference type="AlphaFoldDB" id="A0A1Q9E3R7"/>
<feature type="region of interest" description="Disordered" evidence="1">
    <location>
        <begin position="118"/>
        <end position="147"/>
    </location>
</feature>
<accession>A0A1Q9E3R7</accession>
<feature type="compositionally biased region" description="Gly residues" evidence="1">
    <location>
        <begin position="1"/>
        <end position="13"/>
    </location>
</feature>
<sequence length="147" mass="16578">MGGKRGWGGGGGHSTSSGDANSSWNYWKGTWSPRNAKNAEARYDQVERRQDPHTVTGLQDAGTGRTAFLQALQKAVSAAKKHDVKLRKINEERASRQKLWKQYAEDTKRTFAKQKREFEAGRERQTGQDGFLLCSCRDHPAPPHRRP</sequence>
<comment type="caution">
    <text evidence="2">The sequence shown here is derived from an EMBL/GenBank/DDBJ whole genome shotgun (WGS) entry which is preliminary data.</text>
</comment>